<keyword evidence="11 12" id="KW-0326">Glycosidase</keyword>
<evidence type="ECO:0000259" key="15">
    <source>
        <dbReference type="Pfam" id="PF16916"/>
    </source>
</evidence>
<dbReference type="InterPro" id="IPR027469">
    <property type="entry name" value="Cation_efflux_TMD_sf"/>
</dbReference>
<evidence type="ECO:0000256" key="10">
    <source>
        <dbReference type="ARBA" id="ARBA00023180"/>
    </source>
</evidence>
<keyword evidence="9" id="KW-1015">Disulfide bond</keyword>
<dbReference type="Pfam" id="PF16916">
    <property type="entry name" value="ZT_dimer"/>
    <property type="match status" value="1"/>
</dbReference>
<dbReference type="PROSITE" id="PS51450">
    <property type="entry name" value="LRR"/>
    <property type="match status" value="3"/>
</dbReference>
<dbReference type="Gene3D" id="2.160.20.10">
    <property type="entry name" value="Single-stranded right-handed beta-helix, Pectin lyase-like"/>
    <property type="match status" value="1"/>
</dbReference>
<dbReference type="SUPFAM" id="SSF52075">
    <property type="entry name" value="Outer arm dynein light chain 1"/>
    <property type="match status" value="1"/>
</dbReference>
<dbReference type="InterPro" id="IPR002524">
    <property type="entry name" value="Cation_efflux"/>
</dbReference>
<keyword evidence="4" id="KW-0813">Transport</keyword>
<dbReference type="SUPFAM" id="SSF51126">
    <property type="entry name" value="Pectin lyase-like"/>
    <property type="match status" value="1"/>
</dbReference>
<evidence type="ECO:0000256" key="12">
    <source>
        <dbReference type="RuleBase" id="RU361169"/>
    </source>
</evidence>
<keyword evidence="10" id="KW-0325">Glycoprotein</keyword>
<dbReference type="GO" id="GO:0005975">
    <property type="term" value="P:carbohydrate metabolic process"/>
    <property type="evidence" value="ECO:0007669"/>
    <property type="project" value="InterPro"/>
</dbReference>
<dbReference type="SUPFAM" id="SSF161111">
    <property type="entry name" value="Cation efflux protein transmembrane domain-like"/>
    <property type="match status" value="1"/>
</dbReference>
<dbReference type="InterPro" id="IPR058533">
    <property type="entry name" value="Cation_efflux_TM"/>
</dbReference>
<sequence>MTEEETEQTGPRITKKWLRDHCKQRKLYMTPELNDKLYLHYQGFSKIEQLEEYTGLKALWLESNGITKIEGLDHQPQLRYLMNNLIGKLENLESLLQLDTLALSNNHVGKIENIEKLTKLHTLQLDSNQLETLEDVEQLTSCPSIGVLELSNNRISDPGILDILSQLPNLGVLHLSGNPVIGKIANYRKTMICRLQRLTYLDDRPVFPKDRRLAEAWQRGGSEAEEAERDLMDKEESDRDRRNFLALEQLQREYRKGLTLSEQREIEEEDKEWAEFERQANEEVLEDSKLDSNSDVGGSNKADALVTVEEKSEETVEEPEQKSRLIMVQPRAEIIRNVLRHAGHSHEPIRASGKTLAERAKEGDMAKKVTWVGLGSNVLMTGGKFAAGVLGNSAALVADSIHSLSDLVSDIVTLGALWLGRQPPSEKFPYGLGKFESLGTLAVSGFLIASGYGMVLHSIEHFQTEQIPTSIALWVSCFFIFMKEALFRWTLSVANKQKSSLLVANAWHHRTDAITSLVALLGIIGSQNGMPYLDPLAGILVAGLVVKIGIQTSIAGVKELVDASVEPAMMEEAKKILSEMEGVRQVKSIKCRKMGLLVDFDIIIEVDGERSLHDSFHMQQDFKRKLTDDLNRVGQIRIELEPTEDEETPNRPSLRVLERMEDRVSQSSRAWIFLFKLSHRGEAPSSLLRSMCNVSLMRLFGSASSKICSVLRLTHFTQYPRSYLFLFVLFAWTHAWWDQTPGPLSSISDKAAVKTCNVLDYGARADNATDLGAPLLAALKNCSGGGLVVIPPGEYALSIYITITVNTVALQIDGTIYRNSTSGGHMLIWYKCKDLEIFSGTGLGAFQGWGYLYHRADDYTGPRFMRFTSTAYFSIHDIAFADGPSFNLICDHCRYGEFYNLAVRAADHGATDGIDLFGDNLWIHDVMITNKDECVTVKSPSHNILVENVYCNWSGGCAMGSLSTNTNISNIIYRNVYSWKCNQMYFTKSWGGNGTVSNVTLENFIGHSSAYGFFINEKWTQQTEAPGPGVLFSNIEVSNFTGSISNGAARPTLYINCDDNATCHDINVRGFELWTETGSSVSYSCKSGYGIGGCLPLPLEDGSTPPYSKITQTISSVPDSYVRYNSTRMNEDVTLSWGTTMPIPIPEIPDGFFPGTKPIKPLARLMNRIGDQTSSTASQATNTRSTDADIFTTSMQSGADDAHWIGWAVVAWALFL</sequence>
<comment type="similarity">
    <text evidence="2">Belongs to the cation diffusion facilitator (CDF) transporter (TC 2.A.4) family.</text>
</comment>
<dbReference type="SMART" id="SM00365">
    <property type="entry name" value="LRR_SD22"/>
    <property type="match status" value="3"/>
</dbReference>
<gene>
    <name evidence="16" type="ORF">PROFUN_08828</name>
</gene>
<evidence type="ECO:0000256" key="5">
    <source>
        <dbReference type="ARBA" id="ARBA00022692"/>
    </source>
</evidence>
<evidence type="ECO:0000313" key="17">
    <source>
        <dbReference type="Proteomes" id="UP000241769"/>
    </source>
</evidence>
<dbReference type="Proteomes" id="UP000241769">
    <property type="component" value="Unassembled WGS sequence"/>
</dbReference>
<dbReference type="FunFam" id="1.20.1510.10:FF:000006">
    <property type="entry name" value="Divalent cation efflux transporter"/>
    <property type="match status" value="1"/>
</dbReference>
<dbReference type="GO" id="GO:0046576">
    <property type="term" value="F:rhamnogalacturonan alpha-L-rhamnopyranosyl-(1-&gt;4)-alpha-D-galactopyranosyluronide lyase activity"/>
    <property type="evidence" value="ECO:0007669"/>
    <property type="project" value="UniProtKB-ARBA"/>
</dbReference>
<dbReference type="GO" id="GO:0016020">
    <property type="term" value="C:membrane"/>
    <property type="evidence" value="ECO:0007669"/>
    <property type="project" value="UniProtKB-SubCell"/>
</dbReference>
<dbReference type="OrthoDB" id="7451790at2759"/>
<keyword evidence="8" id="KW-0472">Membrane</keyword>
<reference evidence="16 17" key="1">
    <citation type="journal article" date="2018" name="Genome Biol. Evol.">
        <title>Multiple Roots of Fruiting Body Formation in Amoebozoa.</title>
        <authorList>
            <person name="Hillmann F."/>
            <person name="Forbes G."/>
            <person name="Novohradska S."/>
            <person name="Ferling I."/>
            <person name="Riege K."/>
            <person name="Groth M."/>
            <person name="Westermann M."/>
            <person name="Marz M."/>
            <person name="Spaller T."/>
            <person name="Winckler T."/>
            <person name="Schaap P."/>
            <person name="Glockner G."/>
        </authorList>
    </citation>
    <scope>NUCLEOTIDE SEQUENCE [LARGE SCALE GENOMIC DNA]</scope>
    <source>
        <strain evidence="16 17">Jena</strain>
    </source>
</reference>
<dbReference type="InterPro" id="IPR001611">
    <property type="entry name" value="Leu-rich_rpt"/>
</dbReference>
<evidence type="ECO:0000256" key="3">
    <source>
        <dbReference type="ARBA" id="ARBA00008834"/>
    </source>
</evidence>
<evidence type="ECO:0000256" key="8">
    <source>
        <dbReference type="ARBA" id="ARBA00023136"/>
    </source>
</evidence>
<dbReference type="NCBIfam" id="TIGR01297">
    <property type="entry name" value="CDF"/>
    <property type="match status" value="1"/>
</dbReference>
<dbReference type="Gene3D" id="3.80.10.10">
    <property type="entry name" value="Ribonuclease Inhibitor"/>
    <property type="match status" value="2"/>
</dbReference>
<dbReference type="InParanoid" id="A0A2P6NIX5"/>
<feature type="domain" description="Cation efflux protein transmembrane" evidence="14">
    <location>
        <begin position="371"/>
        <end position="561"/>
    </location>
</feature>
<evidence type="ECO:0000256" key="1">
    <source>
        <dbReference type="ARBA" id="ARBA00004141"/>
    </source>
</evidence>
<dbReference type="InterPro" id="IPR032675">
    <property type="entry name" value="LRR_dom_sf"/>
</dbReference>
<keyword evidence="6 12" id="KW-0378">Hydrolase</keyword>
<dbReference type="PANTHER" id="PTHR31736">
    <property type="match status" value="1"/>
</dbReference>
<dbReference type="PANTHER" id="PTHR31736:SF19">
    <property type="entry name" value="PECTIN LYASE SUPERFAMILY PROTEIN-RELATED"/>
    <property type="match status" value="1"/>
</dbReference>
<dbReference type="SUPFAM" id="SSF160240">
    <property type="entry name" value="Cation efflux protein cytoplasmic domain-like"/>
    <property type="match status" value="1"/>
</dbReference>
<comment type="caution">
    <text evidence="16">The sequence shown here is derived from an EMBL/GenBank/DDBJ whole genome shotgun (WGS) entry which is preliminary data.</text>
</comment>
<dbReference type="Gene3D" id="3.30.70.1350">
    <property type="entry name" value="Cation efflux protein, cytoplasmic domain"/>
    <property type="match status" value="1"/>
</dbReference>
<proteinExistence type="inferred from homology"/>
<comment type="subcellular location">
    <subcellularLocation>
        <location evidence="1">Membrane</location>
        <topology evidence="1">Multi-pass membrane protein</topology>
    </subcellularLocation>
</comment>
<dbReference type="Pfam" id="PF01545">
    <property type="entry name" value="Cation_efflux"/>
    <property type="match status" value="1"/>
</dbReference>
<evidence type="ECO:0000256" key="9">
    <source>
        <dbReference type="ARBA" id="ARBA00023157"/>
    </source>
</evidence>
<dbReference type="Pfam" id="PF00295">
    <property type="entry name" value="Glyco_hydro_28"/>
    <property type="match status" value="1"/>
</dbReference>
<feature type="region of interest" description="Disordered" evidence="13">
    <location>
        <begin position="218"/>
        <end position="238"/>
    </location>
</feature>
<dbReference type="AlphaFoldDB" id="A0A2P6NIX5"/>
<evidence type="ECO:0000256" key="7">
    <source>
        <dbReference type="ARBA" id="ARBA00022989"/>
    </source>
</evidence>
<organism evidence="16 17">
    <name type="scientific">Planoprotostelium fungivorum</name>
    <dbReference type="NCBI Taxonomy" id="1890364"/>
    <lineage>
        <taxon>Eukaryota</taxon>
        <taxon>Amoebozoa</taxon>
        <taxon>Evosea</taxon>
        <taxon>Variosea</taxon>
        <taxon>Cavosteliida</taxon>
        <taxon>Cavosteliaceae</taxon>
        <taxon>Planoprotostelium</taxon>
    </lineage>
</organism>
<dbReference type="InterPro" id="IPR027470">
    <property type="entry name" value="Cation_efflux_CTD"/>
</dbReference>
<evidence type="ECO:0000259" key="14">
    <source>
        <dbReference type="Pfam" id="PF01545"/>
    </source>
</evidence>
<comment type="similarity">
    <text evidence="3 12">Belongs to the glycosyl hydrolase 28 family.</text>
</comment>
<dbReference type="GO" id="GO:0008324">
    <property type="term" value="F:monoatomic cation transmembrane transporter activity"/>
    <property type="evidence" value="ECO:0007669"/>
    <property type="project" value="InterPro"/>
</dbReference>
<name>A0A2P6NIX5_9EUKA</name>
<dbReference type="InterPro" id="IPR011050">
    <property type="entry name" value="Pectin_lyase_fold/virulence"/>
</dbReference>
<accession>A0A2P6NIX5</accession>
<evidence type="ECO:0000313" key="16">
    <source>
        <dbReference type="EMBL" id="PRP83891.1"/>
    </source>
</evidence>
<evidence type="ECO:0000256" key="11">
    <source>
        <dbReference type="ARBA" id="ARBA00023295"/>
    </source>
</evidence>
<feature type="domain" description="Cation efflux protein cytoplasmic" evidence="15">
    <location>
        <begin position="569"/>
        <end position="642"/>
    </location>
</feature>
<dbReference type="Pfam" id="PF14580">
    <property type="entry name" value="LRR_9"/>
    <property type="match status" value="1"/>
</dbReference>
<evidence type="ECO:0000256" key="6">
    <source>
        <dbReference type="ARBA" id="ARBA00022801"/>
    </source>
</evidence>
<dbReference type="InterPro" id="IPR036837">
    <property type="entry name" value="Cation_efflux_CTD_sf"/>
</dbReference>
<dbReference type="InterPro" id="IPR012334">
    <property type="entry name" value="Pectin_lyas_fold"/>
</dbReference>
<keyword evidence="17" id="KW-1185">Reference proteome</keyword>
<keyword evidence="5" id="KW-0812">Transmembrane</keyword>
<keyword evidence="7" id="KW-1133">Transmembrane helix</keyword>
<dbReference type="GO" id="GO:0004650">
    <property type="term" value="F:polygalacturonase activity"/>
    <property type="evidence" value="ECO:0007669"/>
    <property type="project" value="InterPro"/>
</dbReference>
<protein>
    <submittedName>
        <fullName evidence="16">Rhamnogalacturonase B</fullName>
    </submittedName>
</protein>
<dbReference type="STRING" id="1890364.A0A2P6NIX5"/>
<evidence type="ECO:0000256" key="4">
    <source>
        <dbReference type="ARBA" id="ARBA00022448"/>
    </source>
</evidence>
<dbReference type="Gene3D" id="1.20.1510.10">
    <property type="entry name" value="Cation efflux protein transmembrane domain"/>
    <property type="match status" value="1"/>
</dbReference>
<dbReference type="InterPro" id="IPR000743">
    <property type="entry name" value="Glyco_hydro_28"/>
</dbReference>
<feature type="compositionally biased region" description="Basic and acidic residues" evidence="13">
    <location>
        <begin position="229"/>
        <end position="238"/>
    </location>
</feature>
<dbReference type="EMBL" id="MDYQ01000073">
    <property type="protein sequence ID" value="PRP83891.1"/>
    <property type="molecule type" value="Genomic_DNA"/>
</dbReference>
<evidence type="ECO:0000256" key="13">
    <source>
        <dbReference type="SAM" id="MobiDB-lite"/>
    </source>
</evidence>
<evidence type="ECO:0000256" key="2">
    <source>
        <dbReference type="ARBA" id="ARBA00008114"/>
    </source>
</evidence>